<proteinExistence type="predicted"/>
<dbReference type="AlphaFoldDB" id="A0A7J3MY52"/>
<evidence type="ECO:0000313" key="1">
    <source>
        <dbReference type="EMBL" id="HFQ79654.1"/>
    </source>
</evidence>
<name>A0A7J3MY52_9CREN</name>
<dbReference type="EMBL" id="DTAU01000152">
    <property type="protein sequence ID" value="HFQ79654.1"/>
    <property type="molecule type" value="Genomic_DNA"/>
</dbReference>
<dbReference type="EMBL" id="DTDH01000105">
    <property type="protein sequence ID" value="HGT98483.1"/>
    <property type="molecule type" value="Genomic_DNA"/>
</dbReference>
<comment type="caution">
    <text evidence="2">The sequence shown here is derived from an EMBL/GenBank/DDBJ whole genome shotgun (WGS) entry which is preliminary data.</text>
</comment>
<sequence length="137" mass="15408">MSTVIREFGSIAEFTKSLDDAVSEYRRRLGEMLRRLEELRVRSEQEKKLKGVLTKLGLPESSSPNEIALRNVRVVVNPSPSQELSAIESAVEALNNKITLLTAVRKELEILSNIDVEAKLIVVYIDDVPRTVVLKFS</sequence>
<evidence type="ECO:0000313" key="2">
    <source>
        <dbReference type="EMBL" id="HGT98483.1"/>
    </source>
</evidence>
<protein>
    <submittedName>
        <fullName evidence="2">Uncharacterized protein</fullName>
    </submittedName>
</protein>
<organism evidence="2">
    <name type="scientific">Ignisphaera aggregans</name>
    <dbReference type="NCBI Taxonomy" id="334771"/>
    <lineage>
        <taxon>Archaea</taxon>
        <taxon>Thermoproteota</taxon>
        <taxon>Thermoprotei</taxon>
        <taxon>Desulfurococcales</taxon>
        <taxon>Desulfurococcaceae</taxon>
        <taxon>Ignisphaera</taxon>
    </lineage>
</organism>
<reference evidence="2" key="1">
    <citation type="journal article" date="2020" name="mSystems">
        <title>Genome- and Community-Level Interaction Insights into Carbon Utilization and Element Cycling Functions of Hydrothermarchaeota in Hydrothermal Sediment.</title>
        <authorList>
            <person name="Zhou Z."/>
            <person name="Liu Y."/>
            <person name="Xu W."/>
            <person name="Pan J."/>
            <person name="Luo Z.H."/>
            <person name="Li M."/>
        </authorList>
    </citation>
    <scope>NUCLEOTIDE SEQUENCE [LARGE SCALE GENOMIC DNA]</scope>
    <source>
        <strain evidence="1">SpSt-629</strain>
        <strain evidence="2">SpSt-688</strain>
    </source>
</reference>
<accession>A0A7J3MY52</accession>
<gene>
    <name evidence="1" type="ORF">ENT99_08185</name>
    <name evidence="2" type="ORF">ENU64_03550</name>
</gene>